<keyword evidence="5" id="KW-1185">Reference proteome</keyword>
<sequence>MPLRLPRHRRHLAPAPCVGQSRAAASWAAAVADHARAGRHAAALTVFRRVLAAHPAAAADELAYSALLRCRDARLGYQIHAQACRRGLAASNPVLACSLLAFYSAARSDLPAAARLFDEMPMPRRDAVAYTAMMSAFIRAGDWARALALYPRMLAAGAAPPTEHTFANLLALCASRQLCCHGRQLHAQLLRWGADLNLVLKTALLHMYSSCGFMDHAHAVLCSTPDTDVVLWTAMIAGYSRAGDLQAALRMFRHMEQAGVLPSAFTFSGIITACASSSSAQPQASQTGRQLHARVFKFALEHDISVCNALVDLYSKSSARLLDLLHAFSATDSPNVVSWTALISGLARHGRDKDAFAAFAEMRASEVQPNSFTVSTLLKGCGSSSESFLHATKIHAYVLKTSLGSLDVSVGNSLVDLYSRFARMDDAWAVATTMVCARDNLTYTSLAKGLNQIGLPSKALELVVLMFREEVRIDGFSLACFLSAAATLPSVVPGKHLHCCSLKLGLSSQVPVSNSLINMYSKHKCVEDAKSVFHSIREPSVVSWNALISGLAYNNECYYEALSVFEDMTLAGAQPDSITFSAVLYACTHGGFVDIGINHFNSMRNSFGVSPQRSHYTLFLDMLGRAGRLTEAACTIEAMPIRPDVSMYKNLLAFCELHNDLVVAENITRKALELYPSDTVFQNTLSGISGAPWKHECGAPWKHRMKSDADIQAKA</sequence>
<reference evidence="4 5" key="1">
    <citation type="submission" date="2017-09" db="EMBL/GenBank/DDBJ databases">
        <authorList>
            <consortium name="International Durum Wheat Genome Sequencing Consortium (IDWGSC)"/>
            <person name="Milanesi L."/>
        </authorList>
    </citation>
    <scope>NUCLEOTIDE SEQUENCE [LARGE SCALE GENOMIC DNA]</scope>
    <source>
        <strain evidence="5">cv. Svevo</strain>
    </source>
</reference>
<dbReference type="PROSITE" id="PS51375">
    <property type="entry name" value="PPR"/>
    <property type="match status" value="4"/>
</dbReference>
<organism evidence="4 5">
    <name type="scientific">Triticum turgidum subsp. durum</name>
    <name type="common">Durum wheat</name>
    <name type="synonym">Triticum durum</name>
    <dbReference type="NCBI Taxonomy" id="4567"/>
    <lineage>
        <taxon>Eukaryota</taxon>
        <taxon>Viridiplantae</taxon>
        <taxon>Streptophyta</taxon>
        <taxon>Embryophyta</taxon>
        <taxon>Tracheophyta</taxon>
        <taxon>Spermatophyta</taxon>
        <taxon>Magnoliopsida</taxon>
        <taxon>Liliopsida</taxon>
        <taxon>Poales</taxon>
        <taxon>Poaceae</taxon>
        <taxon>BOP clade</taxon>
        <taxon>Pooideae</taxon>
        <taxon>Triticodae</taxon>
        <taxon>Triticeae</taxon>
        <taxon>Triticinae</taxon>
        <taxon>Triticum</taxon>
    </lineage>
</organism>
<dbReference type="InterPro" id="IPR011990">
    <property type="entry name" value="TPR-like_helical_dom_sf"/>
</dbReference>
<dbReference type="Gramene" id="TRITD5Bv1G253510.1">
    <property type="protein sequence ID" value="TRITD5Bv1G253510.1"/>
    <property type="gene ID" value="TRITD5Bv1G253510"/>
</dbReference>
<protein>
    <recommendedName>
        <fullName evidence="6">Pentatricopeptide repeat-containing protein</fullName>
    </recommendedName>
</protein>
<evidence type="ECO:0000313" key="4">
    <source>
        <dbReference type="EMBL" id="VAI40982.1"/>
    </source>
</evidence>
<feature type="repeat" description="PPR" evidence="3">
    <location>
        <begin position="126"/>
        <end position="160"/>
    </location>
</feature>
<dbReference type="EMBL" id="LT934120">
    <property type="protein sequence ID" value="VAI40982.1"/>
    <property type="molecule type" value="Genomic_DNA"/>
</dbReference>
<accession>A0A9R0XQY7</accession>
<dbReference type="FunFam" id="1.25.40.10:FF:000242">
    <property type="entry name" value="Pentatricopeptide repeat-containing protein"/>
    <property type="match status" value="1"/>
</dbReference>
<dbReference type="GO" id="GO:0003723">
    <property type="term" value="F:RNA binding"/>
    <property type="evidence" value="ECO:0007669"/>
    <property type="project" value="InterPro"/>
</dbReference>
<evidence type="ECO:0000256" key="2">
    <source>
        <dbReference type="ARBA" id="ARBA00022946"/>
    </source>
</evidence>
<feature type="repeat" description="PPR" evidence="3">
    <location>
        <begin position="540"/>
        <end position="575"/>
    </location>
</feature>
<dbReference type="FunFam" id="1.25.40.10:FF:000227">
    <property type="entry name" value="Pentatricopeptide repeat-containing protein At3g13880"/>
    <property type="match status" value="1"/>
</dbReference>
<keyword evidence="1" id="KW-0677">Repeat</keyword>
<proteinExistence type="predicted"/>
<dbReference type="FunFam" id="1.25.40.10:FF:000381">
    <property type="entry name" value="Pentatricopeptide repeat-containing protein"/>
    <property type="match status" value="1"/>
</dbReference>
<feature type="repeat" description="PPR" evidence="3">
    <location>
        <begin position="335"/>
        <end position="369"/>
    </location>
</feature>
<evidence type="ECO:0008006" key="6">
    <source>
        <dbReference type="Google" id="ProtNLM"/>
    </source>
</evidence>
<dbReference type="PANTHER" id="PTHR47926:SF471">
    <property type="entry name" value="DYW DOMAIN-CONTAINING PROTEIN"/>
    <property type="match status" value="1"/>
</dbReference>
<evidence type="ECO:0000256" key="1">
    <source>
        <dbReference type="ARBA" id="ARBA00022737"/>
    </source>
</evidence>
<feature type="repeat" description="PPR" evidence="3">
    <location>
        <begin position="228"/>
        <end position="262"/>
    </location>
</feature>
<keyword evidence="2" id="KW-0809">Transit peptide</keyword>
<dbReference type="AlphaFoldDB" id="A0A9R0XQY7"/>
<dbReference type="Gene3D" id="1.25.40.10">
    <property type="entry name" value="Tetratricopeptide repeat domain"/>
    <property type="match status" value="5"/>
</dbReference>
<dbReference type="OMA" id="LAYNNEC"/>
<evidence type="ECO:0000313" key="5">
    <source>
        <dbReference type="Proteomes" id="UP000324705"/>
    </source>
</evidence>
<dbReference type="Proteomes" id="UP000324705">
    <property type="component" value="Chromosome 5B"/>
</dbReference>
<dbReference type="Pfam" id="PF01535">
    <property type="entry name" value="PPR"/>
    <property type="match status" value="3"/>
</dbReference>
<dbReference type="InterPro" id="IPR002885">
    <property type="entry name" value="PPR_rpt"/>
</dbReference>
<evidence type="ECO:0000256" key="3">
    <source>
        <dbReference type="PROSITE-ProRule" id="PRU00708"/>
    </source>
</evidence>
<dbReference type="Pfam" id="PF13041">
    <property type="entry name" value="PPR_2"/>
    <property type="match status" value="3"/>
</dbReference>
<dbReference type="GO" id="GO:0009451">
    <property type="term" value="P:RNA modification"/>
    <property type="evidence" value="ECO:0007669"/>
    <property type="project" value="InterPro"/>
</dbReference>
<dbReference type="InterPro" id="IPR046960">
    <property type="entry name" value="PPR_At4g14850-like_plant"/>
</dbReference>
<dbReference type="NCBIfam" id="TIGR00756">
    <property type="entry name" value="PPR"/>
    <property type="match status" value="4"/>
</dbReference>
<dbReference type="PANTHER" id="PTHR47926">
    <property type="entry name" value="PENTATRICOPEPTIDE REPEAT-CONTAINING PROTEIN"/>
    <property type="match status" value="1"/>
</dbReference>
<gene>
    <name evidence="4" type="ORF">TRITD_5Bv1G253510</name>
</gene>
<name>A0A9R0XQY7_TRITD</name>